<dbReference type="InterPro" id="IPR011257">
    <property type="entry name" value="DNA_glycosylase"/>
</dbReference>
<keyword evidence="12" id="KW-1185">Reference proteome</keyword>
<feature type="compositionally biased region" description="Basic residues" evidence="10">
    <location>
        <begin position="741"/>
        <end position="755"/>
    </location>
</feature>
<keyword evidence="7" id="KW-0411">Iron-sulfur</keyword>
<dbReference type="SUPFAM" id="SSF48150">
    <property type="entry name" value="DNA-glycosylase"/>
    <property type="match status" value="1"/>
</dbReference>
<dbReference type="GO" id="GO:0051539">
    <property type="term" value="F:4 iron, 4 sulfur cluster binding"/>
    <property type="evidence" value="ECO:0007669"/>
    <property type="project" value="UniProtKB-KW"/>
</dbReference>
<sequence>MNSGWNSGGGFPMPQGGDFEIGNWEVHTPQRPIPVRSRATPVDQIESLHGRTNCPVFTGLPNGHGYMQEMPYCNGGSVQNLNFRAPAEEIQSYLGYDVDLARTNQLINRIAGQSMPIFDMDDETGWNSGPMMSLLGLDASAFDPSVEGASSSGANEVQRPWSSNYQPISSSGRDFTTSDLIGSQMNAASTSALRRDYSSTQTTKYEFPLPSRPTYDLNSTPPEVSSPPSMTNLLFTPATPYQDSQLSAFLESSPFESTIQEKNKQGKLFSLTSETNHSDELLENIVESFKQKKDAIVESSQGIDLNTTPQQKTPKRRKHRPKVIKEGKPKMTGKPETQVKPKRNENPSGKRKYIRKKGLKESASEQADAEQETAVGNDGTAAKSCRRALNFDLEKTAEATTVAGPEELRNMEGFRLPVDSQASELSRRVNILSGITSAQQIGHHDGSTMINQPEAVSLFGTNQRPTTFFPLLQRQAGECLPARTTDQLEHRIATRDNMARAIGMACQMGLKDGQLLKQKQFVCAERREVNIPGLRNLQMSRQAVPQSAPLIFSYSSEARGLKRVYHQNNEQTYLPSANSMPTWLQQMVRTSEFSNTSILSSAYSETQKRKKAEKTLDINSVSSCVPAILDSSSQVHVGGVSGEPTYRSTLQMNDEMLNPFLASGSIYHNEKDRLQNCTSGWNLPSLALGNVSREHQISAEQHSHEQREETSRLQVKDMPKIACQDYHQRQKAPEHTVQPVKKGRPRKQQVNRLAKKTAPPTKRSPSTKKFHKEQKDPCHENQQNGEVTRGISWNPYCSNSSMEKDPNALDEIIYKLEVLNLNGEGSKLKEAEQNAIVPYTGAGMIVPFEGRKRKPRPKVDLDPETNRVWNLLMGKDGSGLDENHKDKEKWWEEEREVFRGRANSFIARMHLVQGDRRFSRWKGSVVDSVIGVFLTQNVSDHLSSSAFMSLAARFPLKSTSLGSGYNKDNTNTFSKEPEIIMLSPTDSISLHAKRHPIYSQNSVTDHESTVSWQAAEIPGTETMNLLAGQTHSSEEEVLSSQESFDCSINESIGGIRSYSGSNSESEDLVIGHRPEEIRRSMFESSLRKEKALFQDLFTHQSRGTLGSGDQQSKDNADNNRNSAFNTTNRINGSSSYTQLINSDAQPAHFPPVAFIPQHVQINPDSRISRLEDDMLGDESICSWPTASKFSTAEAENLIAKLVEQQEESQHIYAVNHQLSLRTQEIPRMSYHKSLGSNYACPQSPNSGPDLTISQPSCISHQHADEKFFHLEGSLATEADTLGESISRRQCNDVQNVSLSPQQVTNVRDGISTVVNQSHVENKAAAPHIEEQLSSSTKPSKETNIEPVKTKRGKAKTGKSNEIDWDILRREVQPNGRREERGKDAMDSLDYEAIRQASVSEISNCIKERGMNNMLAERIKGFLDRLVQDHGSIDLEWLRDVSADKAKDYLLSIRGLGLKSVECVRLLTLHNLAFPVDTNVGRIAVRLGWVPLQPLPESLQLHLLEMYPVLESIQKYLWPRLCKLDQRTLYELHYQLITFGKVFCTKSKPNCNACPMRGECRHFASAFASARLALPAPEEKNLVSSTVPLAETKPTTVINLMSLPPPYSQEEMFQVHNCEPIIEEPATPDEERAVALESDIEDALKDVDEEIPTIKLNIQEFTENLQQFMQANNMELQEADMSKALVALNPEAASIPARKLKNVSRLRTEHQVYELPDDHPLLQGLEKRELDDPSPYLLAIWTPGETANSVQQSQEGCELQKTGNLCEEKTCFSCNSIREANSQTVRGTLLIPCRTAMRGSFPLNGTYFQVNEMFADHESSINPICVPRDSIWSLRRRTVYFGTSVTTIFRGLSTEEIQYCFWRGFVCVRGFDRKFRAPRPLVARLHFPASKAKTRK</sequence>
<evidence type="ECO:0000313" key="12">
    <source>
        <dbReference type="Proteomes" id="UP000827889"/>
    </source>
</evidence>
<dbReference type="GO" id="GO:0141166">
    <property type="term" value="P:chromosomal 5-methylcytosine DNA demethylation pathway"/>
    <property type="evidence" value="ECO:0007669"/>
    <property type="project" value="InterPro"/>
</dbReference>
<feature type="compositionally biased region" description="Polar residues" evidence="10">
    <location>
        <begin position="300"/>
        <end position="312"/>
    </location>
</feature>
<evidence type="ECO:0000256" key="3">
    <source>
        <dbReference type="ARBA" id="ARBA00005646"/>
    </source>
</evidence>
<feature type="compositionally biased region" description="Basic residues" evidence="10">
    <location>
        <begin position="313"/>
        <end position="322"/>
    </location>
</feature>
<keyword evidence="8" id="KW-0238">DNA-binding</keyword>
<feature type="region of interest" description="Disordered" evidence="10">
    <location>
        <begin position="146"/>
        <end position="172"/>
    </location>
</feature>
<dbReference type="InterPro" id="IPR028924">
    <property type="entry name" value="Perm-CXXC"/>
</dbReference>
<dbReference type="InterPro" id="IPR028925">
    <property type="entry name" value="RRM_DME"/>
</dbReference>
<dbReference type="InterPro" id="IPR003651">
    <property type="entry name" value="Endonuclease3_FeS-loop_motif"/>
</dbReference>
<keyword evidence="6" id="KW-0408">Iron</keyword>
<proteinExistence type="inferred from homology"/>
<organism evidence="12 13">
    <name type="scientific">Rhodamnia argentea</name>
    <dbReference type="NCBI Taxonomy" id="178133"/>
    <lineage>
        <taxon>Eukaryota</taxon>
        <taxon>Viridiplantae</taxon>
        <taxon>Streptophyta</taxon>
        <taxon>Embryophyta</taxon>
        <taxon>Tracheophyta</taxon>
        <taxon>Spermatophyta</taxon>
        <taxon>Magnoliopsida</taxon>
        <taxon>eudicotyledons</taxon>
        <taxon>Gunneridae</taxon>
        <taxon>Pentapetalae</taxon>
        <taxon>rosids</taxon>
        <taxon>malvids</taxon>
        <taxon>Myrtales</taxon>
        <taxon>Myrtaceae</taxon>
        <taxon>Myrtoideae</taxon>
        <taxon>Myrteae</taxon>
        <taxon>Australasian group</taxon>
        <taxon>Rhodamnia</taxon>
    </lineage>
</organism>
<evidence type="ECO:0000256" key="10">
    <source>
        <dbReference type="SAM" id="MobiDB-lite"/>
    </source>
</evidence>
<evidence type="ECO:0000256" key="7">
    <source>
        <dbReference type="ARBA" id="ARBA00023014"/>
    </source>
</evidence>
<dbReference type="SMART" id="SM00478">
    <property type="entry name" value="ENDO3c"/>
    <property type="match status" value="1"/>
</dbReference>
<dbReference type="Pfam" id="PF15628">
    <property type="entry name" value="RRM_DME"/>
    <property type="match status" value="1"/>
</dbReference>
<dbReference type="InterPro" id="IPR023170">
    <property type="entry name" value="HhH_base_excis_C"/>
</dbReference>
<dbReference type="PANTHER" id="PTHR46213:SF24">
    <property type="entry name" value="HHH-GPD DOMAIN-CONTAINING PROTEIN"/>
    <property type="match status" value="1"/>
</dbReference>
<feature type="compositionally biased region" description="Gly residues" evidence="10">
    <location>
        <begin position="1"/>
        <end position="11"/>
    </location>
</feature>
<name>A0A8B8NVK7_9MYRT</name>
<evidence type="ECO:0000259" key="11">
    <source>
        <dbReference type="SMART" id="SM00478"/>
    </source>
</evidence>
<dbReference type="GO" id="GO:0019104">
    <property type="term" value="F:DNA N-glycosylase activity"/>
    <property type="evidence" value="ECO:0007669"/>
    <property type="project" value="InterPro"/>
</dbReference>
<comment type="cofactor">
    <cofactor evidence="1">
        <name>[4Fe-4S] cluster</name>
        <dbReference type="ChEBI" id="CHEBI:49883"/>
    </cofactor>
</comment>
<comment type="similarity">
    <text evidence="3">Belongs to the DNA glycosylase family. DEMETER subfamily.</text>
</comment>
<feature type="compositionally biased region" description="Polar residues" evidence="10">
    <location>
        <begin position="216"/>
        <end position="228"/>
    </location>
</feature>
<dbReference type="RefSeq" id="XP_030526565.2">
    <property type="nucleotide sequence ID" value="XM_030670705.2"/>
</dbReference>
<evidence type="ECO:0000256" key="6">
    <source>
        <dbReference type="ARBA" id="ARBA00023004"/>
    </source>
</evidence>
<evidence type="ECO:0000313" key="13">
    <source>
        <dbReference type="RefSeq" id="XP_030526565.2"/>
    </source>
</evidence>
<accession>A0A8B8NVK7</accession>
<feature type="region of interest" description="Disordered" evidence="10">
    <location>
        <begin position="726"/>
        <end position="791"/>
    </location>
</feature>
<feature type="compositionally biased region" description="Polar residues" evidence="10">
    <location>
        <begin position="1118"/>
        <end position="1132"/>
    </location>
</feature>
<evidence type="ECO:0000256" key="5">
    <source>
        <dbReference type="ARBA" id="ARBA00022723"/>
    </source>
</evidence>
<dbReference type="GO" id="GO:0006284">
    <property type="term" value="P:base-excision repair"/>
    <property type="evidence" value="ECO:0007669"/>
    <property type="project" value="InterPro"/>
</dbReference>
<dbReference type="PANTHER" id="PTHR46213">
    <property type="entry name" value="TRANSCRIPTIONAL ACTIVATOR DEMETER"/>
    <property type="match status" value="1"/>
</dbReference>
<feature type="compositionally biased region" description="Polar residues" evidence="10">
    <location>
        <begin position="1101"/>
        <end position="1110"/>
    </location>
</feature>
<feature type="region of interest" description="Disordered" evidence="10">
    <location>
        <begin position="1325"/>
        <end position="1355"/>
    </location>
</feature>
<dbReference type="GO" id="GO:0003906">
    <property type="term" value="F:DNA-(apurinic or apyrimidinic site) endonuclease activity"/>
    <property type="evidence" value="ECO:0007669"/>
    <property type="project" value="UniProtKB-ARBA"/>
</dbReference>
<feature type="region of interest" description="Disordered" evidence="10">
    <location>
        <begin position="1101"/>
        <end position="1132"/>
    </location>
</feature>
<comment type="subcellular location">
    <subcellularLocation>
        <location evidence="2">Nucleus</location>
    </subcellularLocation>
</comment>
<feature type="domain" description="HhH-GPD" evidence="11">
    <location>
        <begin position="1379"/>
        <end position="1541"/>
    </location>
</feature>
<dbReference type="SMART" id="SM00525">
    <property type="entry name" value="FES"/>
    <property type="match status" value="1"/>
</dbReference>
<feature type="region of interest" description="Disordered" evidence="10">
    <location>
        <begin position="696"/>
        <end position="715"/>
    </location>
</feature>
<feature type="compositionally biased region" description="Basic residues" evidence="10">
    <location>
        <begin position="349"/>
        <end position="358"/>
    </location>
</feature>
<dbReference type="CDD" id="cd00056">
    <property type="entry name" value="ENDO3c"/>
    <property type="match status" value="1"/>
</dbReference>
<feature type="region of interest" description="Disordered" evidence="10">
    <location>
        <begin position="300"/>
        <end position="382"/>
    </location>
</feature>
<dbReference type="GO" id="GO:0035514">
    <property type="term" value="F:DNA demethylase activity"/>
    <property type="evidence" value="ECO:0007669"/>
    <property type="project" value="InterPro"/>
</dbReference>
<dbReference type="Gene3D" id="1.10.1670.10">
    <property type="entry name" value="Helix-hairpin-Helix base-excision DNA repair enzymes (C-terminal)"/>
    <property type="match status" value="1"/>
</dbReference>
<reference evidence="13" key="1">
    <citation type="submission" date="2025-08" db="UniProtKB">
        <authorList>
            <consortium name="RefSeq"/>
        </authorList>
    </citation>
    <scope>IDENTIFICATION</scope>
    <source>
        <tissue evidence="13">Leaf</tissue>
    </source>
</reference>
<evidence type="ECO:0000256" key="2">
    <source>
        <dbReference type="ARBA" id="ARBA00004123"/>
    </source>
</evidence>
<dbReference type="KEGG" id="rarg:115738172"/>
<dbReference type="Pfam" id="PF15629">
    <property type="entry name" value="Perm-CXXC"/>
    <property type="match status" value="1"/>
</dbReference>
<gene>
    <name evidence="13" type="primary">LOC115738172</name>
</gene>
<keyword evidence="4" id="KW-0004">4Fe-4S</keyword>
<dbReference type="GO" id="GO:0046872">
    <property type="term" value="F:metal ion binding"/>
    <property type="evidence" value="ECO:0007669"/>
    <property type="project" value="UniProtKB-KW"/>
</dbReference>
<dbReference type="GeneID" id="115738172"/>
<keyword evidence="5" id="KW-0479">Metal-binding</keyword>
<evidence type="ECO:0000256" key="1">
    <source>
        <dbReference type="ARBA" id="ARBA00001966"/>
    </source>
</evidence>
<dbReference type="InterPro" id="IPR044811">
    <property type="entry name" value="DME/ROS1"/>
</dbReference>
<feature type="region of interest" description="Disordered" evidence="10">
    <location>
        <begin position="192"/>
        <end position="228"/>
    </location>
</feature>
<dbReference type="GO" id="GO:0003677">
    <property type="term" value="F:DNA binding"/>
    <property type="evidence" value="ECO:0007669"/>
    <property type="project" value="UniProtKB-KW"/>
</dbReference>
<keyword evidence="9" id="KW-0539">Nucleus</keyword>
<feature type="compositionally biased region" description="Polar residues" evidence="10">
    <location>
        <begin position="192"/>
        <end position="204"/>
    </location>
</feature>
<evidence type="ECO:0000256" key="4">
    <source>
        <dbReference type="ARBA" id="ARBA00022485"/>
    </source>
</evidence>
<dbReference type="InterPro" id="IPR003265">
    <property type="entry name" value="HhH-GPD_domain"/>
</dbReference>
<evidence type="ECO:0000256" key="8">
    <source>
        <dbReference type="ARBA" id="ARBA00023125"/>
    </source>
</evidence>
<protein>
    <submittedName>
        <fullName evidence="13">Transcriptional activator DEMETER-like isoform X1</fullName>
    </submittedName>
</protein>
<evidence type="ECO:0000256" key="9">
    <source>
        <dbReference type="ARBA" id="ARBA00023242"/>
    </source>
</evidence>
<feature type="compositionally biased region" description="Polar residues" evidence="10">
    <location>
        <begin position="148"/>
        <end position="172"/>
    </location>
</feature>
<dbReference type="Proteomes" id="UP000827889">
    <property type="component" value="Chromosome 8"/>
</dbReference>
<dbReference type="GO" id="GO:0005634">
    <property type="term" value="C:nucleus"/>
    <property type="evidence" value="ECO:0007669"/>
    <property type="project" value="UniProtKB-SubCell"/>
</dbReference>
<feature type="region of interest" description="Disordered" evidence="10">
    <location>
        <begin position="1"/>
        <end position="24"/>
    </location>
</feature>